<name>A0AAN9C4M3_9CAEN</name>
<evidence type="ECO:0000256" key="1">
    <source>
        <dbReference type="SAM" id="SignalP"/>
    </source>
</evidence>
<keyword evidence="1" id="KW-0732">Signal</keyword>
<evidence type="ECO:0000313" key="2">
    <source>
        <dbReference type="EMBL" id="KAK7116574.1"/>
    </source>
</evidence>
<evidence type="ECO:0008006" key="4">
    <source>
        <dbReference type="Google" id="ProtNLM"/>
    </source>
</evidence>
<proteinExistence type="predicted"/>
<dbReference type="EMBL" id="JBAMIC010000001">
    <property type="protein sequence ID" value="KAK7116574.1"/>
    <property type="molecule type" value="Genomic_DNA"/>
</dbReference>
<accession>A0AAN9C4M3</accession>
<reference evidence="2 3" key="1">
    <citation type="submission" date="2024-02" db="EMBL/GenBank/DDBJ databases">
        <title>Chromosome-scale genome assembly of the rough periwinkle Littorina saxatilis.</title>
        <authorList>
            <person name="De Jode A."/>
            <person name="Faria R."/>
            <person name="Formenti G."/>
            <person name="Sims Y."/>
            <person name="Smith T.P."/>
            <person name="Tracey A."/>
            <person name="Wood J.M.D."/>
            <person name="Zagrodzka Z.B."/>
            <person name="Johannesson K."/>
            <person name="Butlin R.K."/>
            <person name="Leder E.H."/>
        </authorList>
    </citation>
    <scope>NUCLEOTIDE SEQUENCE [LARGE SCALE GENOMIC DNA]</scope>
    <source>
        <strain evidence="2">Snail1</strain>
        <tissue evidence="2">Muscle</tissue>
    </source>
</reference>
<evidence type="ECO:0000313" key="3">
    <source>
        <dbReference type="Proteomes" id="UP001374579"/>
    </source>
</evidence>
<protein>
    <recommendedName>
        <fullName evidence="4">Prokineticin domain-containing protein</fullName>
    </recommendedName>
</protein>
<comment type="caution">
    <text evidence="2">The sequence shown here is derived from an EMBL/GenBank/DDBJ whole genome shotgun (WGS) entry which is preliminary data.</text>
</comment>
<dbReference type="Proteomes" id="UP001374579">
    <property type="component" value="Unassembled WGS sequence"/>
</dbReference>
<feature type="signal peptide" evidence="1">
    <location>
        <begin position="1"/>
        <end position="19"/>
    </location>
</feature>
<sequence>MMICYACFLLLVYCATSFGQIFPQGRINCMTNSDCSDLQHKCCSITPAFGKRQLETGTNFYPYVHYCLSYKTADNPWCDLRDQYSPLASNYKGLCPCGPGFKCAPSGDLDPGRYPRDRFGKCTPV</sequence>
<dbReference type="AlphaFoldDB" id="A0AAN9C4M3"/>
<feature type="chain" id="PRO_5042888755" description="Prokineticin domain-containing protein" evidence="1">
    <location>
        <begin position="20"/>
        <end position="125"/>
    </location>
</feature>
<keyword evidence="3" id="KW-1185">Reference proteome</keyword>
<gene>
    <name evidence="2" type="ORF">V1264_002235</name>
</gene>
<organism evidence="2 3">
    <name type="scientific">Littorina saxatilis</name>
    <dbReference type="NCBI Taxonomy" id="31220"/>
    <lineage>
        <taxon>Eukaryota</taxon>
        <taxon>Metazoa</taxon>
        <taxon>Spiralia</taxon>
        <taxon>Lophotrochozoa</taxon>
        <taxon>Mollusca</taxon>
        <taxon>Gastropoda</taxon>
        <taxon>Caenogastropoda</taxon>
        <taxon>Littorinimorpha</taxon>
        <taxon>Littorinoidea</taxon>
        <taxon>Littorinidae</taxon>
        <taxon>Littorina</taxon>
    </lineage>
</organism>